<sequence>MKKKLIYSVSGIALVTVAIGGTVFAAQLNDKSEEQPVGLPHVSYESPTTTAQNEPAAVVATQATIQEKMLNSVDYFKSVQATYRTVLKPIGVDETMNLQIVEGANASSYVKITDNKTNAVQENSFNGAIITTKDAKGKNSKNVAGTNVGKPKGERKTKTAKGEAVFINRIDPSFSGPAQDVILPQSYAFWLNDDTKNYKIEGEESFLGRTATVISGTHDKDMAIKHDATHFTLWVDSETGVLLKLSETNDKGEETNRIEATTIEFNNSSIKAKDLSATN</sequence>
<name>A0A839TJT5_9BACL</name>
<evidence type="ECO:0000313" key="2">
    <source>
        <dbReference type="EMBL" id="MBB3127065.1"/>
    </source>
</evidence>
<reference evidence="2 3" key="1">
    <citation type="submission" date="2020-08" db="EMBL/GenBank/DDBJ databases">
        <title>Genomic Encyclopedia of Type Strains, Phase III (KMG-III): the genomes of soil and plant-associated and newly described type strains.</title>
        <authorList>
            <person name="Whitman W."/>
        </authorList>
    </citation>
    <scope>NUCLEOTIDE SEQUENCE [LARGE SCALE GENOMIC DNA]</scope>
    <source>
        <strain evidence="2 3">CECT 5831</strain>
    </source>
</reference>
<accession>A0A839TJT5</accession>
<feature type="compositionally biased region" description="Basic and acidic residues" evidence="1">
    <location>
        <begin position="151"/>
        <end position="160"/>
    </location>
</feature>
<evidence type="ECO:0000256" key="1">
    <source>
        <dbReference type="SAM" id="MobiDB-lite"/>
    </source>
</evidence>
<feature type="region of interest" description="Disordered" evidence="1">
    <location>
        <begin position="139"/>
        <end position="160"/>
    </location>
</feature>
<gene>
    <name evidence="2" type="ORF">FHS19_001719</name>
</gene>
<dbReference type="AlphaFoldDB" id="A0A839TJT5"/>
<dbReference type="EMBL" id="JACHXJ010000001">
    <property type="protein sequence ID" value="MBB3127065.1"/>
    <property type="molecule type" value="Genomic_DNA"/>
</dbReference>
<evidence type="ECO:0000313" key="3">
    <source>
        <dbReference type="Proteomes" id="UP000517523"/>
    </source>
</evidence>
<proteinExistence type="predicted"/>
<dbReference type="Proteomes" id="UP000517523">
    <property type="component" value="Unassembled WGS sequence"/>
</dbReference>
<dbReference type="RefSeq" id="WP_183581242.1">
    <property type="nucleotide sequence ID" value="NZ_JACHXJ010000001.1"/>
</dbReference>
<comment type="caution">
    <text evidence="2">The sequence shown here is derived from an EMBL/GenBank/DDBJ whole genome shotgun (WGS) entry which is preliminary data.</text>
</comment>
<dbReference type="Gene3D" id="2.50.20.10">
    <property type="entry name" value="Lipoprotein localisation LolA/LolB/LppX"/>
    <property type="match status" value="1"/>
</dbReference>
<protein>
    <submittedName>
        <fullName evidence="2">Tfp pilus assembly protein PilE</fullName>
    </submittedName>
</protein>
<organism evidence="2 3">
    <name type="scientific">Paenibacillus rhizosphaerae</name>
    <dbReference type="NCBI Taxonomy" id="297318"/>
    <lineage>
        <taxon>Bacteria</taxon>
        <taxon>Bacillati</taxon>
        <taxon>Bacillota</taxon>
        <taxon>Bacilli</taxon>
        <taxon>Bacillales</taxon>
        <taxon>Paenibacillaceae</taxon>
        <taxon>Paenibacillus</taxon>
    </lineage>
</organism>